<dbReference type="EMBL" id="BK016015">
    <property type="protein sequence ID" value="DAF89710.1"/>
    <property type="molecule type" value="Genomic_DNA"/>
</dbReference>
<accession>A0A8S5U5P0</accession>
<reference evidence="1" key="1">
    <citation type="journal article" date="2021" name="Proc. Natl. Acad. Sci. U.S.A.">
        <title>A Catalog of Tens of Thousands of Viruses from Human Metagenomes Reveals Hidden Associations with Chronic Diseases.</title>
        <authorList>
            <person name="Tisza M.J."/>
            <person name="Buck C.B."/>
        </authorList>
    </citation>
    <scope>NUCLEOTIDE SEQUENCE</scope>
    <source>
        <strain evidence="1">CtCS019</strain>
    </source>
</reference>
<sequence>MGRNANGLLKSNTDNGELTVGQLGLHPKTLKAFGGEKYIGGWVKEYNSTLKQHLAFFRSQLANVTSKSTREISALKRNVEWFKSNRAKGTNRSSWIM</sequence>
<organism evidence="1">
    <name type="scientific">Siphoviridae sp. ctCS019</name>
    <dbReference type="NCBI Taxonomy" id="2825378"/>
    <lineage>
        <taxon>Viruses</taxon>
        <taxon>Duplodnaviria</taxon>
        <taxon>Heunggongvirae</taxon>
        <taxon>Uroviricota</taxon>
        <taxon>Caudoviricetes</taxon>
    </lineage>
</organism>
<protein>
    <submittedName>
        <fullName evidence="1">Uncharacterized protein</fullName>
    </submittedName>
</protein>
<name>A0A8S5U5P0_9CAUD</name>
<proteinExistence type="predicted"/>
<evidence type="ECO:0000313" key="1">
    <source>
        <dbReference type="EMBL" id="DAF89710.1"/>
    </source>
</evidence>